<dbReference type="HOGENOM" id="CLU_213208_0_0_9"/>
<sequence length="54" mass="6332">MSNILSLFSRTASGTKTAKKSRSYFARRDAEKQKLFNFFKKVCIYPFTKSKFQV</sequence>
<dbReference type="Proteomes" id="UP000005945">
    <property type="component" value="Unassembled WGS sequence"/>
</dbReference>
<dbReference type="AlphaFoldDB" id="A8S821"/>
<name>A8S821_9FIRM</name>
<proteinExistence type="predicted"/>
<evidence type="ECO:0000313" key="2">
    <source>
        <dbReference type="Proteomes" id="UP000005945"/>
    </source>
</evidence>
<evidence type="ECO:0000313" key="1">
    <source>
        <dbReference type="EMBL" id="EDP22609.1"/>
    </source>
</evidence>
<reference evidence="1 2" key="2">
    <citation type="submission" date="2007-09" db="EMBL/GenBank/DDBJ databases">
        <authorList>
            <person name="Fulton L."/>
            <person name="Clifton S."/>
            <person name="Fulton B."/>
            <person name="Xu J."/>
            <person name="Minx P."/>
            <person name="Pepin K.H."/>
            <person name="Johnson M."/>
            <person name="Thiruvilangam P."/>
            <person name="Bhonagiri V."/>
            <person name="Nash W.E."/>
            <person name="Mardis E.R."/>
            <person name="Wilson R.K."/>
        </authorList>
    </citation>
    <scope>NUCLEOTIDE SEQUENCE [LARGE SCALE GENOMIC DNA]</scope>
    <source>
        <strain evidence="1 2">M21/2</strain>
    </source>
</reference>
<organism evidence="1 2">
    <name type="scientific">Faecalibacterium prausnitzii M21/2</name>
    <dbReference type="NCBI Taxonomy" id="411485"/>
    <lineage>
        <taxon>Bacteria</taxon>
        <taxon>Bacillati</taxon>
        <taxon>Bacillota</taxon>
        <taxon>Clostridia</taxon>
        <taxon>Eubacteriales</taxon>
        <taxon>Oscillospiraceae</taxon>
        <taxon>Faecalibacterium</taxon>
    </lineage>
</organism>
<protein>
    <submittedName>
        <fullName evidence="1">Uncharacterized protein</fullName>
    </submittedName>
</protein>
<gene>
    <name evidence="1" type="ORF">FAEPRAM212_00617</name>
</gene>
<accession>A8S821</accession>
<comment type="caution">
    <text evidence="1">The sequence shown here is derived from an EMBL/GenBank/DDBJ whole genome shotgun (WGS) entry which is preliminary data.</text>
</comment>
<reference evidence="1 2" key="1">
    <citation type="submission" date="2007-09" db="EMBL/GenBank/DDBJ databases">
        <title>Draft genome sequence of Faecalibacterium prausnitzii M21/2.</title>
        <authorList>
            <person name="Sudarsanam P."/>
            <person name="Ley R."/>
            <person name="Guruge J."/>
            <person name="Turnbaugh P.J."/>
            <person name="Mahowald M."/>
            <person name="Liep D."/>
            <person name="Gordon J."/>
        </authorList>
    </citation>
    <scope>NUCLEOTIDE SEQUENCE [LARGE SCALE GENOMIC DNA]</scope>
    <source>
        <strain evidence="1 2">M21/2</strain>
    </source>
</reference>
<dbReference type="EMBL" id="ABED02000018">
    <property type="protein sequence ID" value="EDP22609.1"/>
    <property type="molecule type" value="Genomic_DNA"/>
</dbReference>